<accession>A0ABR8C4C2</accession>
<sequence length="149" mass="16986">MNTGLYETDFYGWTLEQSKLLSLGHLDSLDLLNLVEEIGALGKLKQQELSNRLGVLIGHLLKWQYQPTKRSRSWQVTIQLQREEIQDLLADNPSLKSYLDKALLKGYRLGLALILAETPIKKSILPNECPYSLEQLLDLSFPDDIGVEF</sequence>
<dbReference type="Pfam" id="PF01724">
    <property type="entry name" value="DUF29"/>
    <property type="match status" value="1"/>
</dbReference>
<name>A0ABR8C4C2_9CYAN</name>
<dbReference type="EMBL" id="JACJQY010000002">
    <property type="protein sequence ID" value="MBD2315573.1"/>
    <property type="molecule type" value="Genomic_DNA"/>
</dbReference>
<protein>
    <submittedName>
        <fullName evidence="1">DUF29 domain-containing protein</fullName>
    </submittedName>
</protein>
<dbReference type="Proteomes" id="UP000618445">
    <property type="component" value="Unassembled WGS sequence"/>
</dbReference>
<proteinExistence type="predicted"/>
<comment type="caution">
    <text evidence="1">The sequence shown here is derived from an EMBL/GenBank/DDBJ whole genome shotgun (WGS) entry which is preliminary data.</text>
</comment>
<reference evidence="1 2" key="1">
    <citation type="journal article" date="2020" name="ISME J.">
        <title>Comparative genomics reveals insights into cyanobacterial evolution and habitat adaptation.</title>
        <authorList>
            <person name="Chen M.Y."/>
            <person name="Teng W.K."/>
            <person name="Zhao L."/>
            <person name="Hu C.X."/>
            <person name="Zhou Y.K."/>
            <person name="Han B.P."/>
            <person name="Song L.R."/>
            <person name="Shu W.S."/>
        </authorList>
    </citation>
    <scope>NUCLEOTIDE SEQUENCE [LARGE SCALE GENOMIC DNA]</scope>
    <source>
        <strain evidence="1 2">FACHB-1050</strain>
    </source>
</reference>
<dbReference type="PANTHER" id="PTHR34235">
    <property type="entry name" value="SLR1203 PROTEIN-RELATED"/>
    <property type="match status" value="1"/>
</dbReference>
<dbReference type="RefSeq" id="WP_190575780.1">
    <property type="nucleotide sequence ID" value="NZ_CAWPQU010000012.1"/>
</dbReference>
<gene>
    <name evidence="1" type="ORF">H6G05_01760</name>
</gene>
<keyword evidence="2" id="KW-1185">Reference proteome</keyword>
<organism evidence="1 2">
    <name type="scientific">Phormidium tenue FACHB-1050</name>
    <dbReference type="NCBI Taxonomy" id="2692857"/>
    <lineage>
        <taxon>Bacteria</taxon>
        <taxon>Bacillati</taxon>
        <taxon>Cyanobacteriota</taxon>
        <taxon>Cyanophyceae</taxon>
        <taxon>Oscillatoriophycideae</taxon>
        <taxon>Oscillatoriales</taxon>
        <taxon>Oscillatoriaceae</taxon>
        <taxon>Phormidium</taxon>
    </lineage>
</organism>
<dbReference type="InterPro" id="IPR002636">
    <property type="entry name" value="DUF29"/>
</dbReference>
<dbReference type="PANTHER" id="PTHR34235:SF4">
    <property type="entry name" value="SLR0291 PROTEIN"/>
    <property type="match status" value="1"/>
</dbReference>
<evidence type="ECO:0000313" key="1">
    <source>
        <dbReference type="EMBL" id="MBD2315573.1"/>
    </source>
</evidence>
<dbReference type="Gene3D" id="1.20.1220.20">
    <property type="entry name" value="Uncharcterised protein PF01724"/>
    <property type="match status" value="1"/>
</dbReference>
<evidence type="ECO:0000313" key="2">
    <source>
        <dbReference type="Proteomes" id="UP000618445"/>
    </source>
</evidence>